<keyword evidence="5" id="KW-0482">Metalloprotease</keyword>
<organism evidence="7 8">
    <name type="scientific">Bosea vaviloviae</name>
    <dbReference type="NCBI Taxonomy" id="1526658"/>
    <lineage>
        <taxon>Bacteria</taxon>
        <taxon>Pseudomonadati</taxon>
        <taxon>Pseudomonadota</taxon>
        <taxon>Alphaproteobacteria</taxon>
        <taxon>Hyphomicrobiales</taxon>
        <taxon>Boseaceae</taxon>
        <taxon>Bosea</taxon>
    </lineage>
</organism>
<sequence length="178" mass="20248">MTDDKLTLRSANLAVSLSQSAIQTFHAHRQMHFWHREAGGQLFGISKPGHWVILDATGPRTEDRRSRFAFWPSRAAEQREIEAYHERGLEYLGDWHTHPENEPTPSSKDIDTIRDIVRESQHHLPGFLLCIIGRAELSAGMWLSFHDRGGATTRLTSRRNIEEATGSTARSPSKVRII</sequence>
<dbReference type="KEGG" id="bvv:BHK69_19150"/>
<dbReference type="EMBL" id="CP017147">
    <property type="protein sequence ID" value="AOO82278.1"/>
    <property type="molecule type" value="Genomic_DNA"/>
</dbReference>
<dbReference type="PROSITE" id="PS50249">
    <property type="entry name" value="MPN"/>
    <property type="match status" value="1"/>
</dbReference>
<proteinExistence type="predicted"/>
<keyword evidence="3" id="KW-0378">Hydrolase</keyword>
<dbReference type="InterPro" id="IPR028090">
    <property type="entry name" value="JAB_dom_prok"/>
</dbReference>
<reference evidence="7 8" key="1">
    <citation type="journal article" date="2015" name="Antonie Van Leeuwenhoek">
        <title>Bosea vaviloviae sp. nov., a new species of slow-growing rhizobia isolated from nodules of the relict species Vavilovia formosa (Stev.) Fed.</title>
        <authorList>
            <person name="Safronova V.I."/>
            <person name="Kuznetsova I.G."/>
            <person name="Sazanova A.L."/>
            <person name="Kimeklis A.K."/>
            <person name="Belimov A.A."/>
            <person name="Andronov E.E."/>
            <person name="Pinaev A.G."/>
            <person name="Chizhevskaya E.P."/>
            <person name="Pukhaev A.R."/>
            <person name="Popov K.P."/>
            <person name="Willems A."/>
            <person name="Tikhonovich I.A."/>
        </authorList>
    </citation>
    <scope>NUCLEOTIDE SEQUENCE [LARGE SCALE GENOMIC DNA]</scope>
    <source>
        <strain evidence="7 8">Vaf18</strain>
    </source>
</reference>
<evidence type="ECO:0000313" key="7">
    <source>
        <dbReference type="EMBL" id="AOO82278.1"/>
    </source>
</evidence>
<dbReference type="Gene3D" id="3.40.140.10">
    <property type="entry name" value="Cytidine Deaminase, domain 2"/>
    <property type="match status" value="1"/>
</dbReference>
<evidence type="ECO:0000256" key="1">
    <source>
        <dbReference type="ARBA" id="ARBA00022670"/>
    </source>
</evidence>
<dbReference type="Pfam" id="PF14464">
    <property type="entry name" value="Prok-JAB"/>
    <property type="match status" value="1"/>
</dbReference>
<accession>A0A1D7U4H5</accession>
<evidence type="ECO:0000256" key="4">
    <source>
        <dbReference type="ARBA" id="ARBA00022833"/>
    </source>
</evidence>
<gene>
    <name evidence="7" type="ORF">BHK69_19150</name>
</gene>
<evidence type="ECO:0000256" key="5">
    <source>
        <dbReference type="ARBA" id="ARBA00023049"/>
    </source>
</evidence>
<evidence type="ECO:0000256" key="2">
    <source>
        <dbReference type="ARBA" id="ARBA00022723"/>
    </source>
</evidence>
<dbReference type="SUPFAM" id="SSF102712">
    <property type="entry name" value="JAB1/MPN domain"/>
    <property type="match status" value="1"/>
</dbReference>
<dbReference type="STRING" id="1526658.BHK69_19150"/>
<name>A0A1D7U4H5_9HYPH</name>
<dbReference type="RefSeq" id="WP_069691488.1">
    <property type="nucleotide sequence ID" value="NZ_CP017147.1"/>
</dbReference>
<feature type="domain" description="MPN" evidence="6">
    <location>
        <begin position="15"/>
        <end position="151"/>
    </location>
</feature>
<evidence type="ECO:0000313" key="8">
    <source>
        <dbReference type="Proteomes" id="UP000094969"/>
    </source>
</evidence>
<keyword evidence="1" id="KW-0645">Protease</keyword>
<keyword evidence="4" id="KW-0862">Zinc</keyword>
<evidence type="ECO:0000259" key="6">
    <source>
        <dbReference type="PROSITE" id="PS50249"/>
    </source>
</evidence>
<keyword evidence="2" id="KW-0479">Metal-binding</keyword>
<keyword evidence="8" id="KW-1185">Reference proteome</keyword>
<dbReference type="AlphaFoldDB" id="A0A1D7U4H5"/>
<dbReference type="GO" id="GO:0006508">
    <property type="term" value="P:proteolysis"/>
    <property type="evidence" value="ECO:0007669"/>
    <property type="project" value="UniProtKB-KW"/>
</dbReference>
<dbReference type="GO" id="GO:0008237">
    <property type="term" value="F:metallopeptidase activity"/>
    <property type="evidence" value="ECO:0007669"/>
    <property type="project" value="UniProtKB-KW"/>
</dbReference>
<dbReference type="OrthoDB" id="7848394at2"/>
<evidence type="ECO:0000256" key="3">
    <source>
        <dbReference type="ARBA" id="ARBA00022801"/>
    </source>
</evidence>
<dbReference type="Proteomes" id="UP000094969">
    <property type="component" value="Chromosome"/>
</dbReference>
<dbReference type="GO" id="GO:0046872">
    <property type="term" value="F:metal ion binding"/>
    <property type="evidence" value="ECO:0007669"/>
    <property type="project" value="UniProtKB-KW"/>
</dbReference>
<protein>
    <recommendedName>
        <fullName evidence="6">MPN domain-containing protein</fullName>
    </recommendedName>
</protein>
<dbReference type="InterPro" id="IPR037518">
    <property type="entry name" value="MPN"/>
</dbReference>